<dbReference type="PANTHER" id="PTHR12025">
    <property type="entry name" value="VASCULAR ENDOTHELIAL GROWTH FACTOR"/>
    <property type="match status" value="1"/>
</dbReference>
<dbReference type="InterPro" id="IPR036841">
    <property type="entry name" value="VEGF_C_sf"/>
</dbReference>
<feature type="domain" description="Platelet-derived growth factor (PDGF) family profile" evidence="6">
    <location>
        <begin position="40"/>
        <end position="135"/>
    </location>
</feature>
<keyword evidence="8" id="KW-1185">Reference proteome</keyword>
<dbReference type="InterPro" id="IPR050507">
    <property type="entry name" value="PDGF/VEGF_growth_factor"/>
</dbReference>
<dbReference type="GO" id="GO:0038084">
    <property type="term" value="P:vascular endothelial growth factor signaling pathway"/>
    <property type="evidence" value="ECO:0007669"/>
    <property type="project" value="TreeGrafter"/>
</dbReference>
<dbReference type="Proteomes" id="UP001221898">
    <property type="component" value="Unassembled WGS sequence"/>
</dbReference>
<evidence type="ECO:0000256" key="1">
    <source>
        <dbReference type="ARBA" id="ARBA00023030"/>
    </source>
</evidence>
<comment type="similarity">
    <text evidence="3">Belongs to the PDGF/VEGF growth factor family.</text>
</comment>
<dbReference type="SUPFAM" id="SSF57593">
    <property type="entry name" value="Heparin-binding domain from vascular endothelial growth factor"/>
    <property type="match status" value="1"/>
</dbReference>
<keyword evidence="2" id="KW-1015">Disulfide bond</keyword>
<protein>
    <recommendedName>
        <fullName evidence="6">Platelet-derived growth factor (PDGF) family profile domain-containing protein</fullName>
    </recommendedName>
</protein>
<dbReference type="GO" id="GO:0008083">
    <property type="term" value="F:growth factor activity"/>
    <property type="evidence" value="ECO:0007669"/>
    <property type="project" value="UniProtKB-KW"/>
</dbReference>
<dbReference type="Gene3D" id="2.10.90.10">
    <property type="entry name" value="Cystine-knot cytokines"/>
    <property type="match status" value="1"/>
</dbReference>
<dbReference type="SMART" id="SM00141">
    <property type="entry name" value="PDGF"/>
    <property type="match status" value="1"/>
</dbReference>
<dbReference type="InterPro" id="IPR029034">
    <property type="entry name" value="Cystine-knot_cytokine"/>
</dbReference>
<name>A0AAD7SMF5_9TELE</name>
<evidence type="ECO:0000259" key="6">
    <source>
        <dbReference type="PROSITE" id="PS50278"/>
    </source>
</evidence>
<dbReference type="EMBL" id="JAINUG010000049">
    <property type="protein sequence ID" value="KAJ8405145.1"/>
    <property type="molecule type" value="Genomic_DNA"/>
</dbReference>
<keyword evidence="5" id="KW-0732">Signal</keyword>
<evidence type="ECO:0000313" key="7">
    <source>
        <dbReference type="EMBL" id="KAJ8405145.1"/>
    </source>
</evidence>
<feature type="signal peptide" evidence="5">
    <location>
        <begin position="1"/>
        <end position="17"/>
    </location>
</feature>
<dbReference type="GO" id="GO:0048010">
    <property type="term" value="P:vascular endothelial growth factor receptor signaling pathway"/>
    <property type="evidence" value="ECO:0007669"/>
    <property type="project" value="TreeGrafter"/>
</dbReference>
<dbReference type="PANTHER" id="PTHR12025:SF14">
    <property type="entry name" value="SNAKE VENOM VASCULAR ENDOTHELIAL GROWTH FACTOR TOXIN VR-1'-LIKE ISOFORM X1-RELATED"/>
    <property type="match status" value="1"/>
</dbReference>
<dbReference type="GO" id="GO:0001666">
    <property type="term" value="P:response to hypoxia"/>
    <property type="evidence" value="ECO:0007669"/>
    <property type="project" value="TreeGrafter"/>
</dbReference>
<dbReference type="GO" id="GO:0042056">
    <property type="term" value="F:chemoattractant activity"/>
    <property type="evidence" value="ECO:0007669"/>
    <property type="project" value="TreeGrafter"/>
</dbReference>
<feature type="region of interest" description="Disordered" evidence="4">
    <location>
        <begin position="139"/>
        <end position="183"/>
    </location>
</feature>
<dbReference type="PROSITE" id="PS50278">
    <property type="entry name" value="PDGF_2"/>
    <property type="match status" value="1"/>
</dbReference>
<reference evidence="7" key="1">
    <citation type="journal article" date="2023" name="Science">
        <title>Genome structures resolve the early diversification of teleost fishes.</title>
        <authorList>
            <person name="Parey E."/>
            <person name="Louis A."/>
            <person name="Montfort J."/>
            <person name="Bouchez O."/>
            <person name="Roques C."/>
            <person name="Iampietro C."/>
            <person name="Lluch J."/>
            <person name="Castinel A."/>
            <person name="Donnadieu C."/>
            <person name="Desvignes T."/>
            <person name="Floi Bucao C."/>
            <person name="Jouanno E."/>
            <person name="Wen M."/>
            <person name="Mejri S."/>
            <person name="Dirks R."/>
            <person name="Jansen H."/>
            <person name="Henkel C."/>
            <person name="Chen W.J."/>
            <person name="Zahm M."/>
            <person name="Cabau C."/>
            <person name="Klopp C."/>
            <person name="Thompson A.W."/>
            <person name="Robinson-Rechavi M."/>
            <person name="Braasch I."/>
            <person name="Lecointre G."/>
            <person name="Bobe J."/>
            <person name="Postlethwait J.H."/>
            <person name="Berthelot C."/>
            <person name="Roest Crollius H."/>
            <person name="Guiguen Y."/>
        </authorList>
    </citation>
    <scope>NUCLEOTIDE SEQUENCE</scope>
    <source>
        <strain evidence="7">NC1722</strain>
    </source>
</reference>
<dbReference type="GO" id="GO:0005615">
    <property type="term" value="C:extracellular space"/>
    <property type="evidence" value="ECO:0007669"/>
    <property type="project" value="TreeGrafter"/>
</dbReference>
<evidence type="ECO:0000256" key="5">
    <source>
        <dbReference type="SAM" id="SignalP"/>
    </source>
</evidence>
<dbReference type="InterPro" id="IPR023581">
    <property type="entry name" value="PD_growth_factor_CS"/>
</dbReference>
<organism evidence="7 8">
    <name type="scientific">Aldrovandia affinis</name>
    <dbReference type="NCBI Taxonomy" id="143900"/>
    <lineage>
        <taxon>Eukaryota</taxon>
        <taxon>Metazoa</taxon>
        <taxon>Chordata</taxon>
        <taxon>Craniata</taxon>
        <taxon>Vertebrata</taxon>
        <taxon>Euteleostomi</taxon>
        <taxon>Actinopterygii</taxon>
        <taxon>Neopterygii</taxon>
        <taxon>Teleostei</taxon>
        <taxon>Notacanthiformes</taxon>
        <taxon>Halosauridae</taxon>
        <taxon>Aldrovandia</taxon>
    </lineage>
</organism>
<dbReference type="GO" id="GO:0008201">
    <property type="term" value="F:heparin binding"/>
    <property type="evidence" value="ECO:0007669"/>
    <property type="project" value="InterPro"/>
</dbReference>
<accession>A0AAD7SMF5</accession>
<feature type="compositionally biased region" description="Basic residues" evidence="4">
    <location>
        <begin position="149"/>
        <end position="166"/>
    </location>
</feature>
<evidence type="ECO:0000256" key="3">
    <source>
        <dbReference type="RuleBase" id="RU003818"/>
    </source>
</evidence>
<dbReference type="GO" id="GO:0005172">
    <property type="term" value="F:vascular endothelial growth factor receptor binding"/>
    <property type="evidence" value="ECO:0007669"/>
    <property type="project" value="TreeGrafter"/>
</dbReference>
<dbReference type="CDD" id="cd00135">
    <property type="entry name" value="PDGF"/>
    <property type="match status" value="1"/>
</dbReference>
<dbReference type="SUPFAM" id="SSF57501">
    <property type="entry name" value="Cystine-knot cytokines"/>
    <property type="match status" value="1"/>
</dbReference>
<dbReference type="PROSITE" id="PS00249">
    <property type="entry name" value="PDGF_1"/>
    <property type="match status" value="1"/>
</dbReference>
<keyword evidence="1 3" id="KW-0339">Growth factor</keyword>
<dbReference type="AlphaFoldDB" id="A0AAD7SMF5"/>
<feature type="chain" id="PRO_5041953601" description="Platelet-derived growth factor (PDGF) family profile domain-containing protein" evidence="5">
    <location>
        <begin position="18"/>
        <end position="225"/>
    </location>
</feature>
<proteinExistence type="inferred from homology"/>
<sequence length="225" mass="25909">MGIKLQVILGMFQFVLVTRMPTSCAKLAHWQPAENHRSREVLKWLEVYSLSGCQPRETLVEVWREFPRETQHLFLPSCVALRRCGGCCSDEALECVPSHTYTLTMELMKTTYLKHELVQMPFTEHSQCECRLKKDLQPLPVRQEPGPARKVRQRGRGKPKRKKNGKIKPSLPPPTPGPQCPPCPGRRRVLDPRSCLCHCSQTQDSCRQRGRHLNQQSCRCESIRL</sequence>
<comment type="caution">
    <text evidence="7">The sequence shown here is derived from an EMBL/GenBank/DDBJ whole genome shotgun (WGS) entry which is preliminary data.</text>
</comment>
<dbReference type="InterPro" id="IPR000072">
    <property type="entry name" value="PDGF/VEGF_dom"/>
</dbReference>
<gene>
    <name evidence="7" type="ORF">AAFF_G00321360</name>
</gene>
<evidence type="ECO:0000313" key="8">
    <source>
        <dbReference type="Proteomes" id="UP001221898"/>
    </source>
</evidence>
<dbReference type="GO" id="GO:0060754">
    <property type="term" value="P:positive regulation of mast cell chemotaxis"/>
    <property type="evidence" value="ECO:0007669"/>
    <property type="project" value="TreeGrafter"/>
</dbReference>
<evidence type="ECO:0000256" key="2">
    <source>
        <dbReference type="ARBA" id="ARBA00023157"/>
    </source>
</evidence>
<dbReference type="Pfam" id="PF00341">
    <property type="entry name" value="PDGF"/>
    <property type="match status" value="1"/>
</dbReference>
<dbReference type="Gene3D" id="2.10.160.10">
    <property type="entry name" value="Vascular endothelial growth factor, heparin-binding domain"/>
    <property type="match status" value="1"/>
</dbReference>
<dbReference type="GO" id="GO:0050930">
    <property type="term" value="P:induction of positive chemotaxis"/>
    <property type="evidence" value="ECO:0007669"/>
    <property type="project" value="TreeGrafter"/>
</dbReference>
<dbReference type="GO" id="GO:0045766">
    <property type="term" value="P:positive regulation of angiogenesis"/>
    <property type="evidence" value="ECO:0007669"/>
    <property type="project" value="TreeGrafter"/>
</dbReference>
<dbReference type="GO" id="GO:0001938">
    <property type="term" value="P:positive regulation of endothelial cell proliferation"/>
    <property type="evidence" value="ECO:0007669"/>
    <property type="project" value="TreeGrafter"/>
</dbReference>
<evidence type="ECO:0000256" key="4">
    <source>
        <dbReference type="SAM" id="MobiDB-lite"/>
    </source>
</evidence>
<feature type="compositionally biased region" description="Pro residues" evidence="4">
    <location>
        <begin position="170"/>
        <end position="183"/>
    </location>
</feature>
<dbReference type="GO" id="GO:0016020">
    <property type="term" value="C:membrane"/>
    <property type="evidence" value="ECO:0007669"/>
    <property type="project" value="InterPro"/>
</dbReference>
<dbReference type="GO" id="GO:0002040">
    <property type="term" value="P:sprouting angiogenesis"/>
    <property type="evidence" value="ECO:0007669"/>
    <property type="project" value="TreeGrafter"/>
</dbReference>